<dbReference type="Pfam" id="PF00084">
    <property type="entry name" value="Sushi"/>
    <property type="match status" value="4"/>
</dbReference>
<reference evidence="8 9" key="1">
    <citation type="journal article" date="2021" name="G3 (Bethesda)">
        <title>Improved contiguity of the threespine stickleback genome using long-read sequencing.</title>
        <authorList>
            <person name="Nath S."/>
            <person name="Shaw D.E."/>
            <person name="White M.A."/>
        </authorList>
    </citation>
    <scope>NUCLEOTIDE SEQUENCE [LARGE SCALE GENOMIC DNA]</scope>
    <source>
        <strain evidence="8 9">Lake Benthic</strain>
    </source>
</reference>
<evidence type="ECO:0000256" key="5">
    <source>
        <dbReference type="PROSITE-ProRule" id="PRU00302"/>
    </source>
</evidence>
<feature type="domain" description="Sushi" evidence="7">
    <location>
        <begin position="76"/>
        <end position="135"/>
    </location>
</feature>
<dbReference type="STRING" id="69293.ENSGACP00000021243"/>
<dbReference type="InterPro" id="IPR035976">
    <property type="entry name" value="Sushi/SCR/CCP_sf"/>
</dbReference>
<dbReference type="SMART" id="SM00032">
    <property type="entry name" value="CCP"/>
    <property type="match status" value="4"/>
</dbReference>
<dbReference type="eggNOG" id="ENOG502RDCS">
    <property type="taxonomic scope" value="Eukaryota"/>
</dbReference>
<dbReference type="PROSITE" id="PS50923">
    <property type="entry name" value="SUSHI"/>
    <property type="match status" value="4"/>
</dbReference>
<reference evidence="8" key="2">
    <citation type="submission" date="2025-08" db="UniProtKB">
        <authorList>
            <consortium name="Ensembl"/>
        </authorList>
    </citation>
    <scope>IDENTIFICATION</scope>
</reference>
<dbReference type="Proteomes" id="UP000007635">
    <property type="component" value="Chromosome III"/>
</dbReference>
<keyword evidence="9" id="KW-1185">Reference proteome</keyword>
<dbReference type="Bgee" id="ENSGACG00000016104">
    <property type="expression patterns" value="Expressed in liver and 2 other cell types or tissues"/>
</dbReference>
<keyword evidence="3" id="KW-0732">Signal</keyword>
<dbReference type="InParanoid" id="G3PUF6"/>
<protein>
    <recommendedName>
        <fullName evidence="7">Sushi domain-containing protein</fullName>
    </recommendedName>
</protein>
<dbReference type="SUPFAM" id="SSF57535">
    <property type="entry name" value="Complement control module/SCR domain"/>
    <property type="match status" value="4"/>
</dbReference>
<keyword evidence="4" id="KW-1015">Disulfide bond</keyword>
<dbReference type="Gene3D" id="2.10.70.10">
    <property type="entry name" value="Complement Module, domain 1"/>
    <property type="match status" value="4"/>
</dbReference>
<name>G3PUF6_GASAC</name>
<dbReference type="GeneTree" id="ENSGT00940000154386"/>
<evidence type="ECO:0000256" key="1">
    <source>
        <dbReference type="ARBA" id="ARBA00004328"/>
    </source>
</evidence>
<feature type="domain" description="Sushi" evidence="7">
    <location>
        <begin position="293"/>
        <end position="346"/>
    </location>
</feature>
<dbReference type="InterPro" id="IPR000436">
    <property type="entry name" value="Sushi_SCR_CCP_dom"/>
</dbReference>
<sequence>MLCVLHEESNSAQCLLFPNFWGKCPQQMINWLHVNWLSALLRLGDLVCDKMGWRRYFGFVLLVWFQRLQHVRPSDQPCSAPELNGGYLVPEQSSYDHKTTLYYGCDNGRKPAVEGWWATSTCLDGIWSPKPQCIDETACIEPHIPNVKETTSGWYNNKYKKRIECLDGYDLKGNAATTTCTNGTWSPVLVCEKNINSCEEPPQIPHAVIIHRGYQEIFPDSTELEYECEDGYSVDAANSKESLYCISGNWIPSPPCLWGRAGGGRGTSTGTETQPEGHTTSDDRGTRAVVRVTNCAERPTVANGDVVEIGEMFLKYQCNNYYKLVGPEKVVCYSNGLWSEVPTCKANFCSVDTDRDPKFISDGVKFVGNGEKLRLECEETGIFVQYSDGVCTDGRIEFSACCNRLQLRTGVC</sequence>
<reference evidence="8" key="3">
    <citation type="submission" date="2025-09" db="UniProtKB">
        <authorList>
            <consortium name="Ensembl"/>
        </authorList>
    </citation>
    <scope>IDENTIFICATION</scope>
</reference>
<organism evidence="8 9">
    <name type="scientific">Gasterosteus aculeatus aculeatus</name>
    <name type="common">three-spined stickleback</name>
    <dbReference type="NCBI Taxonomy" id="481459"/>
    <lineage>
        <taxon>Eukaryota</taxon>
        <taxon>Metazoa</taxon>
        <taxon>Chordata</taxon>
        <taxon>Craniata</taxon>
        <taxon>Vertebrata</taxon>
        <taxon>Euteleostomi</taxon>
        <taxon>Actinopterygii</taxon>
        <taxon>Neopterygii</taxon>
        <taxon>Teleostei</taxon>
        <taxon>Neoteleostei</taxon>
        <taxon>Acanthomorphata</taxon>
        <taxon>Eupercaria</taxon>
        <taxon>Perciformes</taxon>
        <taxon>Cottioidei</taxon>
        <taxon>Gasterosteales</taxon>
        <taxon>Gasterosteidae</taxon>
        <taxon>Gasterosteus</taxon>
    </lineage>
</organism>
<comment type="subcellular location">
    <subcellularLocation>
        <location evidence="1">Virion</location>
    </subcellularLocation>
</comment>
<feature type="region of interest" description="Disordered" evidence="6">
    <location>
        <begin position="262"/>
        <end position="284"/>
    </location>
</feature>
<evidence type="ECO:0000256" key="2">
    <source>
        <dbReference type="ARBA" id="ARBA00022659"/>
    </source>
</evidence>
<accession>G3PUF6</accession>
<feature type="domain" description="Sushi" evidence="7">
    <location>
        <begin position="196"/>
        <end position="258"/>
    </location>
</feature>
<comment type="caution">
    <text evidence="5">Lacks conserved residue(s) required for the propagation of feature annotation.</text>
</comment>
<dbReference type="CDD" id="cd00033">
    <property type="entry name" value="CCP"/>
    <property type="match status" value="2"/>
</dbReference>
<proteinExistence type="predicted"/>
<dbReference type="PANTHER" id="PTHR45785">
    <property type="entry name" value="COMPLEMENT FACTOR H-RELATED"/>
    <property type="match status" value="1"/>
</dbReference>
<dbReference type="Ensembl" id="ENSGACT00000021284.2">
    <property type="protein sequence ID" value="ENSGACP00000021243.2"/>
    <property type="gene ID" value="ENSGACG00000016104.2"/>
</dbReference>
<evidence type="ECO:0000256" key="6">
    <source>
        <dbReference type="SAM" id="MobiDB-lite"/>
    </source>
</evidence>
<keyword evidence="2 5" id="KW-0768">Sushi</keyword>
<feature type="domain" description="Sushi" evidence="7">
    <location>
        <begin position="137"/>
        <end position="193"/>
    </location>
</feature>
<evidence type="ECO:0000313" key="8">
    <source>
        <dbReference type="Ensembl" id="ENSGACP00000021243.2"/>
    </source>
</evidence>
<evidence type="ECO:0000313" key="9">
    <source>
        <dbReference type="Proteomes" id="UP000007635"/>
    </source>
</evidence>
<evidence type="ECO:0000259" key="7">
    <source>
        <dbReference type="PROSITE" id="PS50923"/>
    </source>
</evidence>
<dbReference type="AlphaFoldDB" id="G3PUF6"/>
<dbReference type="InterPro" id="IPR051503">
    <property type="entry name" value="ComplSys_Reg/VirEntry_Med"/>
</dbReference>
<dbReference type="OMA" id="NINSCEE"/>
<evidence type="ECO:0000256" key="3">
    <source>
        <dbReference type="ARBA" id="ARBA00022729"/>
    </source>
</evidence>
<evidence type="ECO:0000256" key="4">
    <source>
        <dbReference type="ARBA" id="ARBA00023157"/>
    </source>
</evidence>
<dbReference type="PANTHER" id="PTHR45785:SF2">
    <property type="entry name" value="COMPLEMENT FACTOR H-RELATED"/>
    <property type="match status" value="1"/>
</dbReference>